<dbReference type="AlphaFoldDB" id="A0A233RVP5"/>
<evidence type="ECO:0008006" key="3">
    <source>
        <dbReference type="Google" id="ProtNLM"/>
    </source>
</evidence>
<accession>A0A233RVP5</accession>
<evidence type="ECO:0000313" key="1">
    <source>
        <dbReference type="EMBL" id="OXY87462.1"/>
    </source>
</evidence>
<dbReference type="Proteomes" id="UP000215483">
    <property type="component" value="Unassembled WGS sequence"/>
</dbReference>
<name>A0A233RVP5_STRDA</name>
<sequence>MLADVGPPIVPVWSTTDLDEALLWYEALEGTGVEGIVAKPLRGAYKAGRVRAKIRHADTVDAAVVGFTDTARRPKALAVRLPDGHVALSQRLTTALSTVVAPRLVTHAGRVFPKAGDS</sequence>
<gene>
    <name evidence="1" type="ORF">BEK98_43825</name>
</gene>
<reference evidence="1 2" key="1">
    <citation type="submission" date="2016-07" db="EMBL/GenBank/DDBJ databases">
        <title>Draft genome of Streptomyces diastatochromogenes.</title>
        <authorList>
            <person name="Podduturi R."/>
            <person name="Lukassen M.B."/>
            <person name="Clausen N."/>
            <person name="Nielsen J.L."/>
            <person name="Jorgensen N.O."/>
        </authorList>
    </citation>
    <scope>NUCLEOTIDE SEQUENCE [LARGE SCALE GENOMIC DNA]</scope>
    <source>
        <strain evidence="1 2">DSM 40608</strain>
    </source>
</reference>
<proteinExistence type="predicted"/>
<dbReference type="SUPFAM" id="SSF56091">
    <property type="entry name" value="DNA ligase/mRNA capping enzyme, catalytic domain"/>
    <property type="match status" value="1"/>
</dbReference>
<comment type="caution">
    <text evidence="1">The sequence shown here is derived from an EMBL/GenBank/DDBJ whole genome shotgun (WGS) entry which is preliminary data.</text>
</comment>
<dbReference type="OrthoDB" id="9770771at2"/>
<organism evidence="1 2">
    <name type="scientific">Streptomyces diastatochromogenes</name>
    <dbReference type="NCBI Taxonomy" id="42236"/>
    <lineage>
        <taxon>Bacteria</taxon>
        <taxon>Bacillati</taxon>
        <taxon>Actinomycetota</taxon>
        <taxon>Actinomycetes</taxon>
        <taxon>Kitasatosporales</taxon>
        <taxon>Streptomycetaceae</taxon>
        <taxon>Streptomyces</taxon>
    </lineage>
</organism>
<evidence type="ECO:0000313" key="2">
    <source>
        <dbReference type="Proteomes" id="UP000215483"/>
    </source>
</evidence>
<protein>
    <recommendedName>
        <fullName evidence="3">ATP-dependent DNA ligase family profile domain-containing protein</fullName>
    </recommendedName>
</protein>
<dbReference type="EMBL" id="MCGQ01000072">
    <property type="protein sequence ID" value="OXY87462.1"/>
    <property type="molecule type" value="Genomic_DNA"/>
</dbReference>
<dbReference type="RefSeq" id="WP_094222599.1">
    <property type="nucleotide sequence ID" value="NZ_MCGQ01000072.1"/>
</dbReference>
<keyword evidence="2" id="KW-1185">Reference proteome</keyword>